<name>A0ABP0XK22_9ROSI</name>
<evidence type="ECO:0000313" key="5">
    <source>
        <dbReference type="EMBL" id="CAK9308518.1"/>
    </source>
</evidence>
<gene>
    <name evidence="5" type="ORF">CITCOLO1_LOCUS27</name>
</gene>
<dbReference type="Proteomes" id="UP001642487">
    <property type="component" value="Chromosome 1"/>
</dbReference>
<keyword evidence="4" id="KW-0052">Apoplast</keyword>
<comment type="subunit">
    <text evidence="2 4">Homodimer.</text>
</comment>
<evidence type="ECO:0000256" key="2">
    <source>
        <dbReference type="ARBA" id="ARBA00011738"/>
    </source>
</evidence>
<evidence type="ECO:0000256" key="1">
    <source>
        <dbReference type="ARBA" id="ARBA00010746"/>
    </source>
</evidence>
<dbReference type="EMBL" id="OZ021735">
    <property type="protein sequence ID" value="CAK9308518.1"/>
    <property type="molecule type" value="Genomic_DNA"/>
</dbReference>
<accession>A0ABP0XK22</accession>
<sequence>MMKNRIIFCAAICLAFLAVILLALLSPVSHRKQAKHDRKPPWADLSLYIQRPHSKANARSNNNQPVTRPDSGIFVFHRTLTKGPENTSQIVGNAQGFIIPNEQFARSSFNIIYLSFDTPEYSGSLSVHAKHIGHENREEMTVVGGTGSFAFAQGIAIFLQTERQTSITDTSYHLKLQLQFPK</sequence>
<dbReference type="InterPro" id="IPR044859">
    <property type="entry name" value="Allene_oxi_cyc_Dirigent"/>
</dbReference>
<evidence type="ECO:0000256" key="3">
    <source>
        <dbReference type="ARBA" id="ARBA00022525"/>
    </source>
</evidence>
<dbReference type="InterPro" id="IPR004265">
    <property type="entry name" value="Dirigent"/>
</dbReference>
<proteinExistence type="inferred from homology"/>
<dbReference type="PANTHER" id="PTHR21495">
    <property type="entry name" value="NUCLEOPORIN-RELATED"/>
    <property type="match status" value="1"/>
</dbReference>
<comment type="function">
    <text evidence="4">Dirigent proteins impart stereoselectivity on the phenoxy radical-coupling reaction, yielding optically active lignans from two molecules of coniferyl alcohol in the biosynthesis of lignans, flavonolignans, and alkaloids and thus plays a central role in plant secondary metabolism.</text>
</comment>
<keyword evidence="3 4" id="KW-0964">Secreted</keyword>
<reference evidence="5 6" key="1">
    <citation type="submission" date="2024-03" db="EMBL/GenBank/DDBJ databases">
        <authorList>
            <person name="Gkanogiannis A."/>
            <person name="Becerra Lopez-Lavalle L."/>
        </authorList>
    </citation>
    <scope>NUCLEOTIDE SEQUENCE [LARGE SCALE GENOMIC DNA]</scope>
</reference>
<comment type="similarity">
    <text evidence="1 4">Belongs to the plant dirigent protein family.</text>
</comment>
<comment type="subcellular location">
    <subcellularLocation>
        <location evidence="4">Secreted</location>
        <location evidence="4">Extracellular space</location>
        <location evidence="4">Apoplast</location>
    </subcellularLocation>
</comment>
<protein>
    <recommendedName>
        <fullName evidence="4">Dirigent protein</fullName>
    </recommendedName>
</protein>
<dbReference type="Gene3D" id="2.40.480.10">
    <property type="entry name" value="Allene oxide cyclase-like"/>
    <property type="match status" value="1"/>
</dbReference>
<dbReference type="Pfam" id="PF03018">
    <property type="entry name" value="Dirigent"/>
    <property type="match status" value="1"/>
</dbReference>
<keyword evidence="6" id="KW-1185">Reference proteome</keyword>
<organism evidence="5 6">
    <name type="scientific">Citrullus colocynthis</name>
    <name type="common">colocynth</name>
    <dbReference type="NCBI Taxonomy" id="252529"/>
    <lineage>
        <taxon>Eukaryota</taxon>
        <taxon>Viridiplantae</taxon>
        <taxon>Streptophyta</taxon>
        <taxon>Embryophyta</taxon>
        <taxon>Tracheophyta</taxon>
        <taxon>Spermatophyta</taxon>
        <taxon>Magnoliopsida</taxon>
        <taxon>eudicotyledons</taxon>
        <taxon>Gunneridae</taxon>
        <taxon>Pentapetalae</taxon>
        <taxon>rosids</taxon>
        <taxon>fabids</taxon>
        <taxon>Cucurbitales</taxon>
        <taxon>Cucurbitaceae</taxon>
        <taxon>Benincaseae</taxon>
        <taxon>Citrullus</taxon>
    </lineage>
</organism>
<evidence type="ECO:0000256" key="4">
    <source>
        <dbReference type="RuleBase" id="RU363099"/>
    </source>
</evidence>
<evidence type="ECO:0000313" key="6">
    <source>
        <dbReference type="Proteomes" id="UP001642487"/>
    </source>
</evidence>